<dbReference type="STRING" id="402600.SAMN05216188_102549"/>
<dbReference type="AlphaFoldDB" id="A0A1H9EHN5"/>
<reference evidence="2" key="1">
    <citation type="submission" date="2016-10" db="EMBL/GenBank/DDBJ databases">
        <authorList>
            <person name="Varghese N."/>
            <person name="Submissions S."/>
        </authorList>
    </citation>
    <scope>NUCLEOTIDE SEQUENCE [LARGE SCALE GENOMIC DNA]</scope>
    <source>
        <strain evidence="2">CGMCC 4.3525</strain>
    </source>
</reference>
<gene>
    <name evidence="1" type="ORF">SAMN05216188_102549</name>
</gene>
<keyword evidence="2" id="KW-1185">Reference proteome</keyword>
<organism evidence="1 2">
    <name type="scientific">Lentzea xinjiangensis</name>
    <dbReference type="NCBI Taxonomy" id="402600"/>
    <lineage>
        <taxon>Bacteria</taxon>
        <taxon>Bacillati</taxon>
        <taxon>Actinomycetota</taxon>
        <taxon>Actinomycetes</taxon>
        <taxon>Pseudonocardiales</taxon>
        <taxon>Pseudonocardiaceae</taxon>
        <taxon>Lentzea</taxon>
    </lineage>
</organism>
<evidence type="ECO:0000313" key="1">
    <source>
        <dbReference type="EMBL" id="SEQ25169.1"/>
    </source>
</evidence>
<name>A0A1H9EHN5_9PSEU</name>
<dbReference type="EMBL" id="FOFR01000002">
    <property type="protein sequence ID" value="SEQ25169.1"/>
    <property type="molecule type" value="Genomic_DNA"/>
</dbReference>
<dbReference type="Proteomes" id="UP000199352">
    <property type="component" value="Unassembled WGS sequence"/>
</dbReference>
<protein>
    <submittedName>
        <fullName evidence="1">Uncharacterized protein</fullName>
    </submittedName>
</protein>
<proteinExistence type="predicted"/>
<dbReference type="OrthoDB" id="4749283at2"/>
<sequence>MKKVGLGIGVVLAFVLLGAFVLAQLGDAAAGSARVGDCARISGALDNPKFQALDCTSDQANVKIAKILPWNEDRCPSGGMDYSTYTGDSTFCLMPNFVEGACYGQSSDTGIAKVDCGTKDSVKVAKVVTGRTDRAACGNARAAVFPEPAVTFCLDRGGQRP</sequence>
<accession>A0A1H9EHN5</accession>
<dbReference type="RefSeq" id="WP_089949940.1">
    <property type="nucleotide sequence ID" value="NZ_FOFR01000002.1"/>
</dbReference>
<evidence type="ECO:0000313" key="2">
    <source>
        <dbReference type="Proteomes" id="UP000199352"/>
    </source>
</evidence>